<evidence type="ECO:0000256" key="1">
    <source>
        <dbReference type="ARBA" id="ARBA00001974"/>
    </source>
</evidence>
<comment type="cofactor">
    <cofactor evidence="1">
        <name>FAD</name>
        <dbReference type="ChEBI" id="CHEBI:57692"/>
    </cofactor>
</comment>
<dbReference type="AlphaFoldDB" id="A0A382ND43"/>
<dbReference type="SUPFAM" id="SSF51905">
    <property type="entry name" value="FAD/NAD(P)-binding domain"/>
    <property type="match status" value="1"/>
</dbReference>
<evidence type="ECO:0000256" key="3">
    <source>
        <dbReference type="ARBA" id="ARBA00022827"/>
    </source>
</evidence>
<dbReference type="GO" id="GO:0050660">
    <property type="term" value="F:flavin adenine dinucleotide binding"/>
    <property type="evidence" value="ECO:0007669"/>
    <property type="project" value="InterPro"/>
</dbReference>
<feature type="non-terminal residue" evidence="6">
    <location>
        <position position="269"/>
    </location>
</feature>
<organism evidence="6">
    <name type="scientific">marine metagenome</name>
    <dbReference type="NCBI Taxonomy" id="408172"/>
    <lineage>
        <taxon>unclassified sequences</taxon>
        <taxon>metagenomes</taxon>
        <taxon>ecological metagenomes</taxon>
    </lineage>
</organism>
<dbReference type="Pfam" id="PF00732">
    <property type="entry name" value="GMC_oxred_N"/>
    <property type="match status" value="1"/>
</dbReference>
<dbReference type="InterPro" id="IPR000172">
    <property type="entry name" value="GMC_OxRdtase_N"/>
</dbReference>
<evidence type="ECO:0000256" key="2">
    <source>
        <dbReference type="ARBA" id="ARBA00022630"/>
    </source>
</evidence>
<dbReference type="Gene3D" id="3.50.50.60">
    <property type="entry name" value="FAD/NAD(P)-binding domain"/>
    <property type="match status" value="2"/>
</dbReference>
<dbReference type="InterPro" id="IPR052542">
    <property type="entry name" value="Cholesterol_Oxidase"/>
</dbReference>
<protein>
    <recommendedName>
        <fullName evidence="5">Glucose-methanol-choline oxidoreductase N-terminal domain-containing protein</fullName>
    </recommendedName>
</protein>
<dbReference type="InterPro" id="IPR036188">
    <property type="entry name" value="FAD/NAD-bd_sf"/>
</dbReference>
<dbReference type="EMBL" id="UINC01098841">
    <property type="protein sequence ID" value="SVC57662.1"/>
    <property type="molecule type" value="Genomic_DNA"/>
</dbReference>
<keyword evidence="2" id="KW-0285">Flavoprotein</keyword>
<dbReference type="PANTHER" id="PTHR47470">
    <property type="entry name" value="CHOLESTEROL OXIDASE"/>
    <property type="match status" value="1"/>
</dbReference>
<evidence type="ECO:0000259" key="5">
    <source>
        <dbReference type="Pfam" id="PF00732"/>
    </source>
</evidence>
<reference evidence="6" key="1">
    <citation type="submission" date="2018-05" db="EMBL/GenBank/DDBJ databases">
        <authorList>
            <person name="Lanie J.A."/>
            <person name="Ng W.-L."/>
            <person name="Kazmierczak K.M."/>
            <person name="Andrzejewski T.M."/>
            <person name="Davidsen T.M."/>
            <person name="Wayne K.J."/>
            <person name="Tettelin H."/>
            <person name="Glass J.I."/>
            <person name="Rusch D."/>
            <person name="Podicherti R."/>
            <person name="Tsui H.-C.T."/>
            <person name="Winkler M.E."/>
        </authorList>
    </citation>
    <scope>NUCLEOTIDE SEQUENCE</scope>
</reference>
<accession>A0A382ND43</accession>
<sequence length="269" mass="30233">MRLAEKGYRVLVIEKGKRYQSEDFPKTNWNLRKYFWMPRIFLYGIQCITLLKNVFIFHGTGVGGGSLVYANTLLVPPDDAFKDQNWPGKGWKKKLEPYYEKAKFMLGAVPASHEGETDKILKECADYMGKGSSYHKVDVGVYFGKSGETVKDPFFNGKGPDRMGCTLCGGCMVGCRYNAKNTLDKNYLYLAEKLGVEIMPEQEVQNIRPLESGGYQLTIRKSTGLRRPIQKLQAEKVVLSGGVLGTVKLLLKCRNNGDLKNISSKLGDF</sequence>
<name>A0A382ND43_9ZZZZ</name>
<dbReference type="PANTHER" id="PTHR47470:SF1">
    <property type="entry name" value="FAD-DEPENDENT OXIDOREDUCTASE 2 FAD BINDING DOMAIN-CONTAINING PROTEIN"/>
    <property type="match status" value="1"/>
</dbReference>
<proteinExistence type="predicted"/>
<evidence type="ECO:0000313" key="6">
    <source>
        <dbReference type="EMBL" id="SVC57662.1"/>
    </source>
</evidence>
<dbReference type="GO" id="GO:0016614">
    <property type="term" value="F:oxidoreductase activity, acting on CH-OH group of donors"/>
    <property type="evidence" value="ECO:0007669"/>
    <property type="project" value="InterPro"/>
</dbReference>
<gene>
    <name evidence="6" type="ORF">METZ01_LOCUS310516</name>
</gene>
<keyword evidence="3" id="KW-0274">FAD</keyword>
<feature type="domain" description="Glucose-methanol-choline oxidoreductase N-terminal" evidence="5">
    <location>
        <begin position="163"/>
        <end position="252"/>
    </location>
</feature>
<evidence type="ECO:0000256" key="4">
    <source>
        <dbReference type="ARBA" id="ARBA00023002"/>
    </source>
</evidence>
<keyword evidence="4" id="KW-0560">Oxidoreductase</keyword>